<evidence type="ECO:0000256" key="1">
    <source>
        <dbReference type="ARBA" id="ARBA00022679"/>
    </source>
</evidence>
<reference evidence="3" key="1">
    <citation type="journal article" date="2019" name="Int. J. Syst. Evol. Microbiol.">
        <title>The Global Catalogue of Microorganisms (GCM) 10K type strain sequencing project: providing services to taxonomists for standard genome sequencing and annotation.</title>
        <authorList>
            <consortium name="The Broad Institute Genomics Platform"/>
            <consortium name="The Broad Institute Genome Sequencing Center for Infectious Disease"/>
            <person name="Wu L."/>
            <person name="Ma J."/>
        </authorList>
    </citation>
    <scope>NUCLEOTIDE SEQUENCE [LARGE SCALE GENOMIC DNA]</scope>
    <source>
        <strain evidence="3">CCUG 30340</strain>
    </source>
</reference>
<dbReference type="InterPro" id="IPR026634">
    <property type="entry name" value="TPST-like"/>
</dbReference>
<keyword evidence="3" id="KW-1185">Reference proteome</keyword>
<accession>A0ABV9QX62</accession>
<dbReference type="Gene3D" id="3.40.50.300">
    <property type="entry name" value="P-loop containing nucleotide triphosphate hydrolases"/>
    <property type="match status" value="1"/>
</dbReference>
<dbReference type="InterPro" id="IPR019734">
    <property type="entry name" value="TPR_rpt"/>
</dbReference>
<gene>
    <name evidence="2" type="ORF">ACFO6Q_13715</name>
</gene>
<dbReference type="PANTHER" id="PTHR12788">
    <property type="entry name" value="PROTEIN-TYROSINE SULFOTRANSFERASE 2"/>
    <property type="match status" value="1"/>
</dbReference>
<comment type="caution">
    <text evidence="2">The sequence shown here is derived from an EMBL/GenBank/DDBJ whole genome shotgun (WGS) entry which is preliminary data.</text>
</comment>
<proteinExistence type="predicted"/>
<dbReference type="EMBL" id="JBHSHD010000010">
    <property type="protein sequence ID" value="MFC4821386.1"/>
    <property type="molecule type" value="Genomic_DNA"/>
</dbReference>
<keyword evidence="1" id="KW-0808">Transferase</keyword>
<dbReference type="SUPFAM" id="SSF52540">
    <property type="entry name" value="P-loop containing nucleoside triphosphate hydrolases"/>
    <property type="match status" value="1"/>
</dbReference>
<dbReference type="InterPro" id="IPR011990">
    <property type="entry name" value="TPR-like_helical_dom_sf"/>
</dbReference>
<sequence>MTTPLHATGATPPGSTAPFDSILRTLSGSPAETWLEAGRALVLKQDLDAAAAVLHAALAHFPDEAELRLALAGVYWQRKEYGDAQVLLDELLARQPNHVAAVFTLARLHAERDALPAAEAAFRALFERFAQPADLALRAAKMLADWGRKPAAAEICEAAIAAGADDAMLHLYAAALQGQLGEFERSRRHYLFALDHDPRTLEFGAAYGLASISRYDDPGHADLARFAALLQRPGLDARSRASLLFALGKVHDDLGRFEQAAAYFREANARVDRENWSRKNWRRVVDARLSAKPLPARTPATGECVPIFVVGAPRSGTTLVAELLGRSPQVRNRGELDWLPHYAERVARAGRPTPQLLDEVAAAYLAKLRQEESGVRWFVDKQPLNFLHVDLIRALFPQAAIVHCRRGSRDTALSIWTQHFGSTEYRFAYDFDDIAAVLQGCARLMARAARDPGARVLEVRYEDLAREPQAVVDGLAAALGVPAFDCSEPEARRHAIGTASVWQARQPVYTRAIGRWRAYAPFVPELLKLADD</sequence>
<protein>
    <submittedName>
        <fullName evidence="2">Tetratricopeptide repeat-containing sulfotransferase family protein</fullName>
    </submittedName>
</protein>
<dbReference type="InterPro" id="IPR027417">
    <property type="entry name" value="P-loop_NTPase"/>
</dbReference>
<dbReference type="SUPFAM" id="SSF48452">
    <property type="entry name" value="TPR-like"/>
    <property type="match status" value="1"/>
</dbReference>
<dbReference type="Pfam" id="PF14559">
    <property type="entry name" value="TPR_19"/>
    <property type="match status" value="1"/>
</dbReference>
<organism evidence="2 3">
    <name type="scientific">Dokdonella ginsengisoli</name>
    <dbReference type="NCBI Taxonomy" id="363846"/>
    <lineage>
        <taxon>Bacteria</taxon>
        <taxon>Pseudomonadati</taxon>
        <taxon>Pseudomonadota</taxon>
        <taxon>Gammaproteobacteria</taxon>
        <taxon>Lysobacterales</taxon>
        <taxon>Rhodanobacteraceae</taxon>
        <taxon>Dokdonella</taxon>
    </lineage>
</organism>
<dbReference type="Proteomes" id="UP001595886">
    <property type="component" value="Unassembled WGS sequence"/>
</dbReference>
<dbReference type="RefSeq" id="WP_380021668.1">
    <property type="nucleotide sequence ID" value="NZ_JBHSHD010000010.1"/>
</dbReference>
<dbReference type="SMART" id="SM00028">
    <property type="entry name" value="TPR"/>
    <property type="match status" value="5"/>
</dbReference>
<dbReference type="Pfam" id="PF13469">
    <property type="entry name" value="Sulfotransfer_3"/>
    <property type="match status" value="1"/>
</dbReference>
<evidence type="ECO:0000313" key="3">
    <source>
        <dbReference type="Proteomes" id="UP001595886"/>
    </source>
</evidence>
<dbReference type="PANTHER" id="PTHR12788:SF10">
    <property type="entry name" value="PROTEIN-TYROSINE SULFOTRANSFERASE"/>
    <property type="match status" value="1"/>
</dbReference>
<name>A0ABV9QX62_9GAMM</name>
<evidence type="ECO:0000313" key="2">
    <source>
        <dbReference type="EMBL" id="MFC4821386.1"/>
    </source>
</evidence>
<dbReference type="Gene3D" id="1.25.40.10">
    <property type="entry name" value="Tetratricopeptide repeat domain"/>
    <property type="match status" value="1"/>
</dbReference>